<reference evidence="1" key="1">
    <citation type="submission" date="2019-08" db="EMBL/GenBank/DDBJ databases">
        <authorList>
            <person name="Kucharzyk K."/>
            <person name="Murdoch R.W."/>
            <person name="Higgins S."/>
            <person name="Loffler F."/>
        </authorList>
    </citation>
    <scope>NUCLEOTIDE SEQUENCE</scope>
</reference>
<name>A0A645G7G9_9ZZZZ</name>
<accession>A0A645G7G9</accession>
<gene>
    <name evidence="1" type="ORF">SDC9_169312</name>
</gene>
<sequence>MLVADVYPLQTVYLLYFGQQILLYSVDAFDAQNIVRVDGTFSDFLTCFDFIAGMYL</sequence>
<organism evidence="1">
    <name type="scientific">bioreactor metagenome</name>
    <dbReference type="NCBI Taxonomy" id="1076179"/>
    <lineage>
        <taxon>unclassified sequences</taxon>
        <taxon>metagenomes</taxon>
        <taxon>ecological metagenomes</taxon>
    </lineage>
</organism>
<evidence type="ECO:0000313" key="1">
    <source>
        <dbReference type="EMBL" id="MPN21930.1"/>
    </source>
</evidence>
<comment type="caution">
    <text evidence="1">The sequence shown here is derived from an EMBL/GenBank/DDBJ whole genome shotgun (WGS) entry which is preliminary data.</text>
</comment>
<proteinExistence type="predicted"/>
<dbReference type="EMBL" id="VSSQ01070034">
    <property type="protein sequence ID" value="MPN21930.1"/>
    <property type="molecule type" value="Genomic_DNA"/>
</dbReference>
<dbReference type="AlphaFoldDB" id="A0A645G7G9"/>
<protein>
    <submittedName>
        <fullName evidence="1">Uncharacterized protein</fullName>
    </submittedName>
</protein>